<dbReference type="InterPro" id="IPR005071">
    <property type="entry name" value="Glycoprotein"/>
</dbReference>
<feature type="signal peptide" evidence="1">
    <location>
        <begin position="1"/>
        <end position="18"/>
    </location>
</feature>
<dbReference type="eggNOG" id="ENOG502SG5B">
    <property type="taxonomic scope" value="Eukaryota"/>
</dbReference>
<dbReference type="HOGENOM" id="CLU_040349_1_0_1"/>
<evidence type="ECO:0000256" key="1">
    <source>
        <dbReference type="SAM" id="SignalP"/>
    </source>
</evidence>
<keyword evidence="1" id="KW-0732">Signal</keyword>
<gene>
    <name evidence="2" type="ORF">CAEBREN_22169</name>
</gene>
<proteinExistence type="predicted"/>
<dbReference type="GO" id="GO:0045087">
    <property type="term" value="P:innate immune response"/>
    <property type="evidence" value="ECO:0007669"/>
    <property type="project" value="TreeGrafter"/>
</dbReference>
<name>G0N267_CAEBE</name>
<evidence type="ECO:0000313" key="3">
    <source>
        <dbReference type="Proteomes" id="UP000008068"/>
    </source>
</evidence>
<keyword evidence="3" id="KW-1185">Reference proteome</keyword>
<evidence type="ECO:0000313" key="2">
    <source>
        <dbReference type="EMBL" id="EGT50552.1"/>
    </source>
</evidence>
<accession>G0N267</accession>
<dbReference type="STRING" id="135651.G0N267"/>
<dbReference type="Proteomes" id="UP000008068">
    <property type="component" value="Unassembled WGS sequence"/>
</dbReference>
<dbReference type="AlphaFoldDB" id="G0N267"/>
<organism evidence="3">
    <name type="scientific">Caenorhabditis brenneri</name>
    <name type="common">Nematode worm</name>
    <dbReference type="NCBI Taxonomy" id="135651"/>
    <lineage>
        <taxon>Eukaryota</taxon>
        <taxon>Metazoa</taxon>
        <taxon>Ecdysozoa</taxon>
        <taxon>Nematoda</taxon>
        <taxon>Chromadorea</taxon>
        <taxon>Rhabditida</taxon>
        <taxon>Rhabditina</taxon>
        <taxon>Rhabditomorpha</taxon>
        <taxon>Rhabditoidea</taxon>
        <taxon>Rhabditidae</taxon>
        <taxon>Peloderinae</taxon>
        <taxon>Caenorhabditis</taxon>
    </lineage>
</organism>
<dbReference type="PANTHER" id="PTHR21733:SF7">
    <property type="entry name" value="CUB_2 DOMAIN-CONTAINING PROTEIN-RELATED"/>
    <property type="match status" value="1"/>
</dbReference>
<dbReference type="OrthoDB" id="5807757at2759"/>
<dbReference type="Pfam" id="PF03409">
    <property type="entry name" value="Glycoprotein"/>
    <property type="match status" value="1"/>
</dbReference>
<dbReference type="EMBL" id="GL379829">
    <property type="protein sequence ID" value="EGT50552.1"/>
    <property type="molecule type" value="Genomic_DNA"/>
</dbReference>
<protein>
    <recommendedName>
        <fullName evidence="4">CUB-like domain-containing protein</fullName>
    </recommendedName>
</protein>
<feature type="chain" id="PRO_5003405007" description="CUB-like domain-containing protein" evidence="1">
    <location>
        <begin position="19"/>
        <end position="403"/>
    </location>
</feature>
<dbReference type="PANTHER" id="PTHR21733">
    <property type="entry name" value="CUB_2 DOMAIN-CONTAINING PROTEIN-RELATED-RELATED"/>
    <property type="match status" value="1"/>
</dbReference>
<evidence type="ECO:0008006" key="4">
    <source>
        <dbReference type="Google" id="ProtNLM"/>
    </source>
</evidence>
<dbReference type="InParanoid" id="G0N267"/>
<reference evidence="3" key="1">
    <citation type="submission" date="2011-07" db="EMBL/GenBank/DDBJ databases">
        <authorList>
            <consortium name="Caenorhabditis brenneri Sequencing and Analysis Consortium"/>
            <person name="Wilson R.K."/>
        </authorList>
    </citation>
    <scope>NUCLEOTIDE SEQUENCE [LARGE SCALE GENOMIC DNA]</scope>
    <source>
        <strain evidence="3">PB2801</strain>
    </source>
</reference>
<dbReference type="GO" id="GO:0045121">
    <property type="term" value="C:membrane raft"/>
    <property type="evidence" value="ECO:0007669"/>
    <property type="project" value="TreeGrafter"/>
</dbReference>
<sequence>MSQLIFLSLALWISSAGAYPQLLPLTKFSSSDLSFVNGTENGALLFVASADNNKYLRNIKITNGVTTITMDHLNDVNRDGTPKSLEINGDLYISTANNETITKSLTGNIYITTRAQAKDPGFSVIVVKHAYSFYRDGGYTTVVILNTQLQQDNTKGDQPSKVTYVTDIQHSPNTPLHFQWGIPPSDAIITNIFYGNPVSLYNGSDRYQVFFEHVEPIQIGLDCWYITAKGPFVISLDSKYVDDRNYKTTASNTTGIILSNGQFENHFVDFQPEMGKKGTSGVFYSSVINPNSNVGIYLEAGTGIDSTILNGTIEARSSFYTSEQATRLTVNTTTPLPGSIYIQYFTISGDIYPLTDPPRNFATTTVGQTPVPTSAPIFPTTQGSSFIFRAQSLILLFVFVFLF</sequence>